<dbReference type="Pfam" id="PF04909">
    <property type="entry name" value="Amidohydro_2"/>
    <property type="match status" value="1"/>
</dbReference>
<evidence type="ECO:0000256" key="1">
    <source>
        <dbReference type="ARBA" id="ARBA00023239"/>
    </source>
</evidence>
<reference evidence="3 4" key="1">
    <citation type="submission" date="2023-10" db="EMBL/GenBank/DDBJ databases">
        <title>Development of a sustainable strategy for remediation of hydrocarbon-contaminated territories based on the waste exchange concept.</title>
        <authorList>
            <person name="Krivoruchko A."/>
        </authorList>
    </citation>
    <scope>NUCLEOTIDE SEQUENCE [LARGE SCALE GENOMIC DNA]</scope>
    <source>
        <strain evidence="3 4">IEGM 1323</strain>
    </source>
</reference>
<protein>
    <submittedName>
        <fullName evidence="3">Amidohydrolase family protein</fullName>
    </submittedName>
</protein>
<dbReference type="InterPro" id="IPR032465">
    <property type="entry name" value="ACMSD"/>
</dbReference>
<proteinExistence type="predicted"/>
<evidence type="ECO:0000313" key="4">
    <source>
        <dbReference type="Proteomes" id="UP001185755"/>
    </source>
</evidence>
<evidence type="ECO:0000313" key="3">
    <source>
        <dbReference type="EMBL" id="MDV6259774.1"/>
    </source>
</evidence>
<sequence length="322" mass="35344">MKFIGLEEHMMPAEIFEAAGANGLDMMEPQYLEGLNDLSDGGDARLVKMDAANVDVQVLSAAAHFVQGLSPAMSVDLSRRLNDKMAAVVKAHPNRFRFFVTLPIADPKAAVVELRRGVEELGAIGTMIHGQTNGVFLDDPSMHPILAEVERLGIPIYLHPGFPPPEVYKAYYSGLDDFVAKMLSTGGWGWHAETGMHILRMVSALVFERFPNLQIVFGHMGENLPFSLARADEWLTPRIKGLSSSVADQVLEHVHITISAYTTVAPLLCAIQVMGADRILFAVDYPWGDSAHTIDFLNNAPISPTDRAKIAYGNAEKLFTRM</sequence>
<dbReference type="EMBL" id="JAWLJX010000001">
    <property type="protein sequence ID" value="MDV6259774.1"/>
    <property type="molecule type" value="Genomic_DNA"/>
</dbReference>
<feature type="domain" description="Amidohydrolase-related" evidence="2">
    <location>
        <begin position="44"/>
        <end position="319"/>
    </location>
</feature>
<dbReference type="SUPFAM" id="SSF51556">
    <property type="entry name" value="Metallo-dependent hydrolases"/>
    <property type="match status" value="1"/>
</dbReference>
<dbReference type="Gene3D" id="3.20.20.140">
    <property type="entry name" value="Metal-dependent hydrolases"/>
    <property type="match status" value="1"/>
</dbReference>
<evidence type="ECO:0000259" key="2">
    <source>
        <dbReference type="Pfam" id="PF04909"/>
    </source>
</evidence>
<dbReference type="InterPro" id="IPR006680">
    <property type="entry name" value="Amidohydro-rel"/>
</dbReference>
<organism evidence="3 4">
    <name type="scientific">Rhodococcoides yunnanense</name>
    <dbReference type="NCBI Taxonomy" id="278209"/>
    <lineage>
        <taxon>Bacteria</taxon>
        <taxon>Bacillati</taxon>
        <taxon>Actinomycetota</taxon>
        <taxon>Actinomycetes</taxon>
        <taxon>Mycobacteriales</taxon>
        <taxon>Nocardiaceae</taxon>
        <taxon>Rhodococcoides</taxon>
    </lineage>
</organism>
<dbReference type="PANTHER" id="PTHR21240">
    <property type="entry name" value="2-AMINO-3-CARBOXYLMUCONATE-6-SEMIALDEHYDE DECARBOXYLASE"/>
    <property type="match status" value="1"/>
</dbReference>
<comment type="caution">
    <text evidence="3">The sequence shown here is derived from an EMBL/GenBank/DDBJ whole genome shotgun (WGS) entry which is preliminary data.</text>
</comment>
<dbReference type="Proteomes" id="UP001185755">
    <property type="component" value="Unassembled WGS sequence"/>
</dbReference>
<dbReference type="RefSeq" id="WP_317562679.1">
    <property type="nucleotide sequence ID" value="NZ_JAWLJX010000001.1"/>
</dbReference>
<name>A0ABU4B6G4_9NOCA</name>
<dbReference type="InterPro" id="IPR032466">
    <property type="entry name" value="Metal_Hydrolase"/>
</dbReference>
<accession>A0ABU4B6G4</accession>
<keyword evidence="1" id="KW-0456">Lyase</keyword>
<gene>
    <name evidence="3" type="ORF">R3P96_00310</name>
</gene>
<dbReference type="PANTHER" id="PTHR21240:SF30">
    <property type="entry name" value="AMIDOHYDROLASE-RELATED DOMAIN-CONTAINING PROTEIN-RELATED"/>
    <property type="match status" value="1"/>
</dbReference>
<keyword evidence="4" id="KW-1185">Reference proteome</keyword>